<dbReference type="Proteomes" id="UP000681722">
    <property type="component" value="Unassembled WGS sequence"/>
</dbReference>
<organism evidence="1 3">
    <name type="scientific">Didymodactylos carnosus</name>
    <dbReference type="NCBI Taxonomy" id="1234261"/>
    <lineage>
        <taxon>Eukaryota</taxon>
        <taxon>Metazoa</taxon>
        <taxon>Spiralia</taxon>
        <taxon>Gnathifera</taxon>
        <taxon>Rotifera</taxon>
        <taxon>Eurotatoria</taxon>
        <taxon>Bdelloidea</taxon>
        <taxon>Philodinida</taxon>
        <taxon>Philodinidae</taxon>
        <taxon>Didymodactylos</taxon>
    </lineage>
</organism>
<dbReference type="AlphaFoldDB" id="A0A816FL25"/>
<sequence length="169" mass="17651">KGTTASESTTTLLLTTPCMKQMATVNSQYVGTPTFSVQPIAGQIQDLTNQYSNGLTFPSSSAPVEFTIPFNQPTTVGSLTITTGNVNKFTLTLLSSTLQPILNSDNTPMTLSSTTGVSPTVVVTQNPTVYGVKVTLLGTEGDQPQATGVTVNLIVCFYAQTTTLGSSTT</sequence>
<evidence type="ECO:0000313" key="1">
    <source>
        <dbReference type="EMBL" id="CAF1662754.1"/>
    </source>
</evidence>
<keyword evidence="3" id="KW-1185">Reference proteome</keyword>
<reference evidence="1" key="1">
    <citation type="submission" date="2021-02" db="EMBL/GenBank/DDBJ databases">
        <authorList>
            <person name="Nowell W R."/>
        </authorList>
    </citation>
    <scope>NUCLEOTIDE SEQUENCE</scope>
</reference>
<dbReference type="Proteomes" id="UP000663829">
    <property type="component" value="Unassembled WGS sequence"/>
</dbReference>
<evidence type="ECO:0000313" key="2">
    <source>
        <dbReference type="EMBL" id="CAF4614447.1"/>
    </source>
</evidence>
<dbReference type="EMBL" id="CAJNOQ010056721">
    <property type="protein sequence ID" value="CAF1662754.1"/>
    <property type="molecule type" value="Genomic_DNA"/>
</dbReference>
<dbReference type="EMBL" id="CAJOBC010131516">
    <property type="protein sequence ID" value="CAF4614447.1"/>
    <property type="molecule type" value="Genomic_DNA"/>
</dbReference>
<comment type="caution">
    <text evidence="1">The sequence shown here is derived from an EMBL/GenBank/DDBJ whole genome shotgun (WGS) entry which is preliminary data.</text>
</comment>
<accession>A0A816FL25</accession>
<gene>
    <name evidence="1" type="ORF">GPM918_LOCUS46036</name>
    <name evidence="2" type="ORF">SRO942_LOCUS49313</name>
</gene>
<feature type="non-terminal residue" evidence="1">
    <location>
        <position position="1"/>
    </location>
</feature>
<proteinExistence type="predicted"/>
<name>A0A816FL25_9BILA</name>
<evidence type="ECO:0000313" key="3">
    <source>
        <dbReference type="Proteomes" id="UP000663829"/>
    </source>
</evidence>
<protein>
    <submittedName>
        <fullName evidence="1">Uncharacterized protein</fullName>
    </submittedName>
</protein>
<feature type="non-terminal residue" evidence="1">
    <location>
        <position position="169"/>
    </location>
</feature>